<protein>
    <submittedName>
        <fullName evidence="1">Alpha/beta hydrolase</fullName>
    </submittedName>
</protein>
<name>A0ABW1T900_9LACO</name>
<dbReference type="RefSeq" id="WP_380958538.1">
    <property type="nucleotide sequence ID" value="NZ_JBHSSA010000047.1"/>
</dbReference>
<evidence type="ECO:0000313" key="1">
    <source>
        <dbReference type="EMBL" id="MFC6254112.1"/>
    </source>
</evidence>
<keyword evidence="1" id="KW-0378">Hydrolase</keyword>
<organism evidence="1 2">
    <name type="scientific">Secundilactobacillus hailunensis</name>
    <dbReference type="NCBI Taxonomy" id="2559923"/>
    <lineage>
        <taxon>Bacteria</taxon>
        <taxon>Bacillati</taxon>
        <taxon>Bacillota</taxon>
        <taxon>Bacilli</taxon>
        <taxon>Lactobacillales</taxon>
        <taxon>Lactobacillaceae</taxon>
        <taxon>Secundilactobacillus</taxon>
    </lineage>
</organism>
<keyword evidence="2" id="KW-1185">Reference proteome</keyword>
<proteinExistence type="predicted"/>
<dbReference type="GO" id="GO:0016787">
    <property type="term" value="F:hydrolase activity"/>
    <property type="evidence" value="ECO:0007669"/>
    <property type="project" value="UniProtKB-KW"/>
</dbReference>
<gene>
    <name evidence="1" type="ORF">ACFP1H_05880</name>
</gene>
<dbReference type="Proteomes" id="UP001596190">
    <property type="component" value="Unassembled WGS sequence"/>
</dbReference>
<dbReference type="InterPro" id="IPR010315">
    <property type="entry name" value="DUF915_hydro-like"/>
</dbReference>
<sequence>MNENSLAKKGRPKIERAEYKHLLKAKHRLPTDLSILNIYGNLKDGSNSDGLVTTTSARSLRYLVQTSNVKISYQEKQITGPKAQHSLLHYNNLTVNHLIKEFLLH</sequence>
<evidence type="ECO:0000313" key="2">
    <source>
        <dbReference type="Proteomes" id="UP001596190"/>
    </source>
</evidence>
<dbReference type="InterPro" id="IPR029058">
    <property type="entry name" value="AB_hydrolase_fold"/>
</dbReference>
<dbReference type="EMBL" id="JBHSSA010000047">
    <property type="protein sequence ID" value="MFC6254112.1"/>
    <property type="molecule type" value="Genomic_DNA"/>
</dbReference>
<reference evidence="2" key="1">
    <citation type="journal article" date="2019" name="Int. J. Syst. Evol. Microbiol.">
        <title>The Global Catalogue of Microorganisms (GCM) 10K type strain sequencing project: providing services to taxonomists for standard genome sequencing and annotation.</title>
        <authorList>
            <consortium name="The Broad Institute Genomics Platform"/>
            <consortium name="The Broad Institute Genome Sequencing Center for Infectious Disease"/>
            <person name="Wu L."/>
            <person name="Ma J."/>
        </authorList>
    </citation>
    <scope>NUCLEOTIDE SEQUENCE [LARGE SCALE GENOMIC DNA]</scope>
    <source>
        <strain evidence="2">CCM 8950</strain>
    </source>
</reference>
<accession>A0ABW1T900</accession>
<dbReference type="Pfam" id="PF06028">
    <property type="entry name" value="DUF915"/>
    <property type="match status" value="1"/>
</dbReference>
<dbReference type="Gene3D" id="3.40.50.1820">
    <property type="entry name" value="alpha/beta hydrolase"/>
    <property type="match status" value="1"/>
</dbReference>
<comment type="caution">
    <text evidence="1">The sequence shown here is derived from an EMBL/GenBank/DDBJ whole genome shotgun (WGS) entry which is preliminary data.</text>
</comment>